<dbReference type="Gene3D" id="3.40.50.300">
    <property type="entry name" value="P-loop containing nucleotide triphosphate hydrolases"/>
    <property type="match status" value="1"/>
</dbReference>
<dbReference type="PROSITE" id="PS51194">
    <property type="entry name" value="HELICASE_CTER"/>
    <property type="match status" value="1"/>
</dbReference>
<keyword evidence="4" id="KW-0067">ATP-binding</keyword>
<gene>
    <name evidence="4" type="ORF">L0P48_12795</name>
</gene>
<dbReference type="PANTHER" id="PTHR41313">
    <property type="entry name" value="ADENINE-SPECIFIC METHYLTRANSFERASE"/>
    <property type="match status" value="1"/>
</dbReference>
<comment type="caution">
    <text evidence="4">The sequence shown here is derived from an EMBL/GenBank/DDBJ whole genome shotgun (WGS) entry which is preliminary data.</text>
</comment>
<protein>
    <submittedName>
        <fullName evidence="4">Helicase C-terminal domain-containing protein</fullName>
    </submittedName>
</protein>
<keyword evidence="4" id="KW-0347">Helicase</keyword>
<organism evidence="4 5">
    <name type="scientific">Blautia massiliensis</name>
    <name type="common">ex Durand et al. 2017</name>
    <dbReference type="NCBI Taxonomy" id="1737424"/>
    <lineage>
        <taxon>Bacteria</taxon>
        <taxon>Bacillati</taxon>
        <taxon>Bacillota</taxon>
        <taxon>Clostridia</taxon>
        <taxon>Lachnospirales</taxon>
        <taxon>Lachnospiraceae</taxon>
        <taxon>Blautia</taxon>
    </lineage>
</organism>
<evidence type="ECO:0000313" key="4">
    <source>
        <dbReference type="EMBL" id="MCG5034476.1"/>
    </source>
</evidence>
<dbReference type="InterPro" id="IPR001650">
    <property type="entry name" value="Helicase_C-like"/>
</dbReference>
<dbReference type="InterPro" id="IPR052933">
    <property type="entry name" value="DNA_Protect_Modify"/>
</dbReference>
<dbReference type="SUPFAM" id="SSF52540">
    <property type="entry name" value="P-loop containing nucleoside triphosphate hydrolases"/>
    <property type="match status" value="1"/>
</dbReference>
<evidence type="ECO:0000259" key="3">
    <source>
        <dbReference type="PROSITE" id="PS51194"/>
    </source>
</evidence>
<dbReference type="AlphaFoldDB" id="A0AAW5CSZ6"/>
<dbReference type="PANTHER" id="PTHR41313:SF1">
    <property type="entry name" value="DNA METHYLASE ADENINE-SPECIFIC DOMAIN-CONTAINING PROTEIN"/>
    <property type="match status" value="1"/>
</dbReference>
<name>A0AAW5CSZ6_9FIRM</name>
<feature type="coiled-coil region" evidence="1">
    <location>
        <begin position="435"/>
        <end position="462"/>
    </location>
</feature>
<keyword evidence="4" id="KW-0378">Hydrolase</keyword>
<dbReference type="Pfam" id="PF00271">
    <property type="entry name" value="Helicase_C"/>
    <property type="match status" value="1"/>
</dbReference>
<evidence type="ECO:0000256" key="1">
    <source>
        <dbReference type="SAM" id="Coils"/>
    </source>
</evidence>
<reference evidence="4" key="1">
    <citation type="submission" date="2022-01" db="EMBL/GenBank/DDBJ databases">
        <title>Collection of gut derived symbiotic bacterial strains cultured from healthy donors.</title>
        <authorList>
            <person name="Lin H."/>
            <person name="Kohout C."/>
            <person name="Waligurski E."/>
            <person name="Pamer E.G."/>
        </authorList>
    </citation>
    <scope>NUCLEOTIDE SEQUENCE</scope>
    <source>
        <strain evidence="4">DFI.1.11</strain>
    </source>
</reference>
<feature type="domain" description="Helicase C-terminal" evidence="3">
    <location>
        <begin position="93"/>
        <end position="265"/>
    </location>
</feature>
<feature type="region of interest" description="Disordered" evidence="2">
    <location>
        <begin position="491"/>
        <end position="517"/>
    </location>
</feature>
<feature type="compositionally biased region" description="Basic and acidic residues" evidence="2">
    <location>
        <begin position="508"/>
        <end position="517"/>
    </location>
</feature>
<dbReference type="EMBL" id="JAKNDE010000016">
    <property type="protein sequence ID" value="MCG5034476.1"/>
    <property type="molecule type" value="Genomic_DNA"/>
</dbReference>
<dbReference type="SMART" id="SM00490">
    <property type="entry name" value="HELICc"/>
    <property type="match status" value="1"/>
</dbReference>
<sequence length="517" mass="58649">MAMFKEVADIKTADMLNLPVPEAKYHNIAVKPSEMQKEMVASLAERAEQVRGGGVDSSVDNMLKITNDGRKLALDQRMLNDMLPDFEGSKINACVDNIYRIWEENTDKKSAQLVFCDLSTPKNDGTFSVYNDIRKKLIERGIPESEVKFIHEADTDMKKKELFQKTRKGEVRVLLGSTQKMGAGTNVQDKLIALHDVDCPWRPSDLEQRSGRIVRQGNENPQVDIYRYVTEQTFDAYLYQLVEGKQKFASQIMTSKSPVRSAEDIDETALSYAEIKMLATGNPYIKEKMDLDIQVQKLKMLKSNFLSEKYGLEDKVIKFYPQQIAYLKSRVEGLTKDVETAKLHPKPIDEQPLGMMVSGVSYSEKSEAGQAIINTCKSMNSPDAIPLGEYRGFQMELYFDTVQRNYVVKLKGETSRDVPLGDDSHGNIVRIDNGIERFEEALADTKNSLENTEKQFETAKQEIEKPFAKEEELRAKTARLDELNILLNMDKKENEIVGGEPDEGEAVGGRKEKSYER</sequence>
<proteinExistence type="predicted"/>
<dbReference type="GO" id="GO:0004386">
    <property type="term" value="F:helicase activity"/>
    <property type="evidence" value="ECO:0007669"/>
    <property type="project" value="UniProtKB-KW"/>
</dbReference>
<dbReference type="RefSeq" id="WP_237972433.1">
    <property type="nucleotide sequence ID" value="NZ_JAKNDE010000016.1"/>
</dbReference>
<evidence type="ECO:0000256" key="2">
    <source>
        <dbReference type="SAM" id="MobiDB-lite"/>
    </source>
</evidence>
<dbReference type="InterPro" id="IPR027417">
    <property type="entry name" value="P-loop_NTPase"/>
</dbReference>
<keyword evidence="1" id="KW-0175">Coiled coil</keyword>
<dbReference type="Proteomes" id="UP001200089">
    <property type="component" value="Unassembled WGS sequence"/>
</dbReference>
<accession>A0AAW5CSZ6</accession>
<keyword evidence="4" id="KW-0547">Nucleotide-binding</keyword>
<evidence type="ECO:0000313" key="5">
    <source>
        <dbReference type="Proteomes" id="UP001200089"/>
    </source>
</evidence>